<organism evidence="2 3">
    <name type="scientific">Chaetomidium leptoderma</name>
    <dbReference type="NCBI Taxonomy" id="669021"/>
    <lineage>
        <taxon>Eukaryota</taxon>
        <taxon>Fungi</taxon>
        <taxon>Dikarya</taxon>
        <taxon>Ascomycota</taxon>
        <taxon>Pezizomycotina</taxon>
        <taxon>Sordariomycetes</taxon>
        <taxon>Sordariomycetidae</taxon>
        <taxon>Sordariales</taxon>
        <taxon>Chaetomiaceae</taxon>
        <taxon>Chaetomidium</taxon>
    </lineage>
</organism>
<keyword evidence="1" id="KW-0175">Coiled coil</keyword>
<gene>
    <name evidence="2" type="ORF">C8A00DRAFT_14209</name>
</gene>
<proteinExistence type="predicted"/>
<evidence type="ECO:0000256" key="1">
    <source>
        <dbReference type="SAM" id="Coils"/>
    </source>
</evidence>
<dbReference type="Proteomes" id="UP001302745">
    <property type="component" value="Unassembled WGS sequence"/>
</dbReference>
<keyword evidence="3" id="KW-1185">Reference proteome</keyword>
<evidence type="ECO:0000313" key="3">
    <source>
        <dbReference type="Proteomes" id="UP001302745"/>
    </source>
</evidence>
<dbReference type="EMBL" id="MU856905">
    <property type="protein sequence ID" value="KAK4154685.1"/>
    <property type="molecule type" value="Genomic_DNA"/>
</dbReference>
<dbReference type="AlphaFoldDB" id="A0AAN6ZWM0"/>
<comment type="caution">
    <text evidence="2">The sequence shown here is derived from an EMBL/GenBank/DDBJ whole genome shotgun (WGS) entry which is preliminary data.</text>
</comment>
<feature type="coiled-coil region" evidence="1">
    <location>
        <begin position="183"/>
        <end position="259"/>
    </location>
</feature>
<accession>A0AAN6ZWM0</accession>
<protein>
    <submittedName>
        <fullName evidence="2">Reticulocyte-binding protein 2 a</fullName>
    </submittedName>
</protein>
<reference evidence="2" key="2">
    <citation type="submission" date="2023-05" db="EMBL/GenBank/DDBJ databases">
        <authorList>
            <consortium name="Lawrence Berkeley National Laboratory"/>
            <person name="Steindorff A."/>
            <person name="Hensen N."/>
            <person name="Bonometti L."/>
            <person name="Westerberg I."/>
            <person name="Brannstrom I.O."/>
            <person name="Guillou S."/>
            <person name="Cros-Aarteil S."/>
            <person name="Calhoun S."/>
            <person name="Haridas S."/>
            <person name="Kuo A."/>
            <person name="Mondo S."/>
            <person name="Pangilinan J."/>
            <person name="Riley R."/>
            <person name="Labutti K."/>
            <person name="Andreopoulos B."/>
            <person name="Lipzen A."/>
            <person name="Chen C."/>
            <person name="Yanf M."/>
            <person name="Daum C."/>
            <person name="Ng V."/>
            <person name="Clum A."/>
            <person name="Ohm R."/>
            <person name="Martin F."/>
            <person name="Silar P."/>
            <person name="Natvig D."/>
            <person name="Lalanne C."/>
            <person name="Gautier V."/>
            <person name="Ament-Velasquez S.L."/>
            <person name="Kruys A."/>
            <person name="Hutchinson M.I."/>
            <person name="Powell A.J."/>
            <person name="Barry K."/>
            <person name="Miller A.N."/>
            <person name="Grigoriev I.V."/>
            <person name="Debuchy R."/>
            <person name="Gladieux P."/>
            <person name="Thoren M.H."/>
            <person name="Johannesson H."/>
        </authorList>
    </citation>
    <scope>NUCLEOTIDE SEQUENCE</scope>
    <source>
        <strain evidence="2">CBS 538.74</strain>
    </source>
</reference>
<sequence length="441" mass="50148">MADTHWDPGNLLQITASDNVSEVQCVGRARSRHGARCRWTLCDSDATAILCKVKELAVSPPSKVTQQDLEHLATLCLCHEYHYGQWFEVAQRWKPVVAQAVKNHERLSNEHGPAAIDSFKADMKMLQEELSSVRTVLSASEERRQVVEEELEHIKLKESKLAREHGDLATRFHESREADHARLTEFSNELDATRSKLAEAEAQVLSLRHEAGMARRLLDEERTKTTASEETVKEMERCVQEGAEELAEARRLLEGARKSMSEKVALELEQRDRQLAEETTKTTKLEAATHHLSKITARTERLLDEERAKIHLLEETKEILKRRLLEAEARSTQSATEADRANRDNQALLLDNAAAAEQFGRLQTDINGVRAEILRRTDHGSVLGRELQIARVDNQGLLSTHSQLTTRNTALLEQITALEASLAKCWRRRLRARLQNLFSYR</sequence>
<feature type="coiled-coil region" evidence="1">
    <location>
        <begin position="123"/>
        <end position="157"/>
    </location>
</feature>
<feature type="coiled-coil region" evidence="1">
    <location>
        <begin position="303"/>
        <end position="358"/>
    </location>
</feature>
<name>A0AAN6ZWM0_9PEZI</name>
<reference evidence="2" key="1">
    <citation type="journal article" date="2023" name="Mol. Phylogenet. Evol.">
        <title>Genome-scale phylogeny and comparative genomics of the fungal order Sordariales.</title>
        <authorList>
            <person name="Hensen N."/>
            <person name="Bonometti L."/>
            <person name="Westerberg I."/>
            <person name="Brannstrom I.O."/>
            <person name="Guillou S."/>
            <person name="Cros-Aarteil S."/>
            <person name="Calhoun S."/>
            <person name="Haridas S."/>
            <person name="Kuo A."/>
            <person name="Mondo S."/>
            <person name="Pangilinan J."/>
            <person name="Riley R."/>
            <person name="LaButti K."/>
            <person name="Andreopoulos B."/>
            <person name="Lipzen A."/>
            <person name="Chen C."/>
            <person name="Yan M."/>
            <person name="Daum C."/>
            <person name="Ng V."/>
            <person name="Clum A."/>
            <person name="Steindorff A."/>
            <person name="Ohm R.A."/>
            <person name="Martin F."/>
            <person name="Silar P."/>
            <person name="Natvig D.O."/>
            <person name="Lalanne C."/>
            <person name="Gautier V."/>
            <person name="Ament-Velasquez S.L."/>
            <person name="Kruys A."/>
            <person name="Hutchinson M.I."/>
            <person name="Powell A.J."/>
            <person name="Barry K."/>
            <person name="Miller A.N."/>
            <person name="Grigoriev I.V."/>
            <person name="Debuchy R."/>
            <person name="Gladieux P."/>
            <person name="Hiltunen Thoren M."/>
            <person name="Johannesson H."/>
        </authorList>
    </citation>
    <scope>NUCLEOTIDE SEQUENCE</scope>
    <source>
        <strain evidence="2">CBS 538.74</strain>
    </source>
</reference>
<evidence type="ECO:0000313" key="2">
    <source>
        <dbReference type="EMBL" id="KAK4154685.1"/>
    </source>
</evidence>